<feature type="domain" description="Pirin N-terminal" evidence="4">
    <location>
        <begin position="14"/>
        <end position="130"/>
    </location>
</feature>
<feature type="binding site" evidence="2">
    <location>
        <position position="60"/>
    </location>
    <ligand>
        <name>Fe cation</name>
        <dbReference type="ChEBI" id="CHEBI:24875"/>
    </ligand>
</feature>
<dbReference type="InterPro" id="IPR011051">
    <property type="entry name" value="RmlC_Cupin_sf"/>
</dbReference>
<evidence type="ECO:0000313" key="7">
    <source>
        <dbReference type="Proteomes" id="UP000301309"/>
    </source>
</evidence>
<name>A0A4D4LA68_STRVO</name>
<dbReference type="OrthoDB" id="321327at2"/>
<dbReference type="InterPro" id="IPR041602">
    <property type="entry name" value="Quercetinase_C"/>
</dbReference>
<gene>
    <name evidence="6" type="ORF">SVIO_090840</name>
</gene>
<evidence type="ECO:0000313" key="6">
    <source>
        <dbReference type="EMBL" id="GDY58461.1"/>
    </source>
</evidence>
<dbReference type="InterPro" id="IPR012093">
    <property type="entry name" value="Pirin"/>
</dbReference>
<dbReference type="EMBL" id="BJHW01000002">
    <property type="protein sequence ID" value="GDY58461.1"/>
    <property type="molecule type" value="Genomic_DNA"/>
</dbReference>
<comment type="similarity">
    <text evidence="1 3">Belongs to the pirin family.</text>
</comment>
<dbReference type="CDD" id="cd02910">
    <property type="entry name" value="cupin_Yhhw_N"/>
    <property type="match status" value="1"/>
</dbReference>
<feature type="domain" description="Quercetin 2,3-dioxygenase C-terminal cupin" evidence="5">
    <location>
        <begin position="162"/>
        <end position="246"/>
    </location>
</feature>
<dbReference type="GO" id="GO:0046872">
    <property type="term" value="F:metal ion binding"/>
    <property type="evidence" value="ECO:0007669"/>
    <property type="project" value="UniProtKB-KW"/>
</dbReference>
<evidence type="ECO:0000256" key="1">
    <source>
        <dbReference type="ARBA" id="ARBA00008416"/>
    </source>
</evidence>
<dbReference type="InterPro" id="IPR003829">
    <property type="entry name" value="Pirin_N_dom"/>
</dbReference>
<feature type="binding site" evidence="2">
    <location>
        <position position="104"/>
    </location>
    <ligand>
        <name>Fe cation</name>
        <dbReference type="ChEBI" id="CHEBI:24875"/>
    </ligand>
</feature>
<evidence type="ECO:0000256" key="3">
    <source>
        <dbReference type="RuleBase" id="RU003457"/>
    </source>
</evidence>
<evidence type="ECO:0008006" key="8">
    <source>
        <dbReference type="Google" id="ProtNLM"/>
    </source>
</evidence>
<dbReference type="Gene3D" id="2.60.120.10">
    <property type="entry name" value="Jelly Rolls"/>
    <property type="match status" value="2"/>
</dbReference>
<accession>A0A4D4LA68</accession>
<dbReference type="PANTHER" id="PTHR43212:SF3">
    <property type="entry name" value="QUERCETIN 2,3-DIOXYGENASE"/>
    <property type="match status" value="1"/>
</dbReference>
<feature type="binding site" evidence="2">
    <location>
        <position position="62"/>
    </location>
    <ligand>
        <name>Fe cation</name>
        <dbReference type="ChEBI" id="CHEBI:24875"/>
    </ligand>
</feature>
<evidence type="ECO:0000259" key="5">
    <source>
        <dbReference type="Pfam" id="PF17954"/>
    </source>
</evidence>
<organism evidence="6 7">
    <name type="scientific">Streptomyces violaceusniger</name>
    <dbReference type="NCBI Taxonomy" id="68280"/>
    <lineage>
        <taxon>Bacteria</taxon>
        <taxon>Bacillati</taxon>
        <taxon>Actinomycetota</taxon>
        <taxon>Actinomycetes</taxon>
        <taxon>Kitasatosporales</taxon>
        <taxon>Streptomycetaceae</taxon>
        <taxon>Streptomyces</taxon>
        <taxon>Streptomyces violaceusniger group</taxon>
    </lineage>
</organism>
<dbReference type="InterPro" id="IPR014710">
    <property type="entry name" value="RmlC-like_jellyroll"/>
</dbReference>
<dbReference type="Pfam" id="PF02678">
    <property type="entry name" value="Pirin"/>
    <property type="match status" value="1"/>
</dbReference>
<dbReference type="PANTHER" id="PTHR43212">
    <property type="entry name" value="QUERCETIN 2,3-DIOXYGENASE"/>
    <property type="match status" value="1"/>
</dbReference>
<comment type="cofactor">
    <cofactor evidence="2">
        <name>Fe cation</name>
        <dbReference type="ChEBI" id="CHEBI:24875"/>
    </cofactor>
    <text evidence="2">Binds 1 Fe cation per subunit.</text>
</comment>
<keyword evidence="2" id="KW-0408">Iron</keyword>
<dbReference type="RefSeq" id="WP_137981175.1">
    <property type="nucleotide sequence ID" value="NZ_BAAASO010000010.1"/>
</dbReference>
<protein>
    <recommendedName>
        <fullName evidence="8">Quercetin 2,3-dioxygenase</fullName>
    </recommendedName>
</protein>
<dbReference type="PIRSF" id="PIRSF006232">
    <property type="entry name" value="Pirin"/>
    <property type="match status" value="1"/>
</dbReference>
<keyword evidence="7" id="KW-1185">Reference proteome</keyword>
<dbReference type="AlphaFoldDB" id="A0A4D4LA68"/>
<comment type="caution">
    <text evidence="6">The sequence shown here is derived from an EMBL/GenBank/DDBJ whole genome shotgun (WGS) entry which is preliminary data.</text>
</comment>
<evidence type="ECO:0000256" key="2">
    <source>
        <dbReference type="PIRSR" id="PIRSR006232-1"/>
    </source>
</evidence>
<keyword evidence="2" id="KW-0479">Metal-binding</keyword>
<proteinExistence type="inferred from homology"/>
<evidence type="ECO:0000259" key="4">
    <source>
        <dbReference type="Pfam" id="PF02678"/>
    </source>
</evidence>
<dbReference type="Proteomes" id="UP000301309">
    <property type="component" value="Unassembled WGS sequence"/>
</dbReference>
<feature type="binding site" evidence="2">
    <location>
        <position position="106"/>
    </location>
    <ligand>
        <name>Fe cation</name>
        <dbReference type="ChEBI" id="CHEBI:24875"/>
    </ligand>
</feature>
<dbReference type="Pfam" id="PF17954">
    <property type="entry name" value="Pirin_C_2"/>
    <property type="match status" value="1"/>
</dbReference>
<dbReference type="SUPFAM" id="SSF51182">
    <property type="entry name" value="RmlC-like cupins"/>
    <property type="match status" value="1"/>
</dbReference>
<reference evidence="6 7" key="1">
    <citation type="journal article" date="2020" name="Int. J. Syst. Evol. Microbiol.">
        <title>Reclassification of Streptomyces castelarensis and Streptomyces sporoclivatus as later heterotypic synonyms of Streptomyces antimycoticus.</title>
        <authorList>
            <person name="Komaki H."/>
            <person name="Tamura T."/>
        </authorList>
    </citation>
    <scope>NUCLEOTIDE SEQUENCE [LARGE SCALE GENOMIC DNA]</scope>
    <source>
        <strain evidence="6 7">NBRC 13459</strain>
    </source>
</reference>
<sequence>MASTLDIRRADERFHTQAGWLESHHSFSFSHHRDPGNTHFGLLLVSNDDVVAPGTGFETHPHRDMEIVTWVLEGGLVHQDSEGHNGVIYPGLAQRMSAGTGILHSEKNDSWTLTGGPAHQDPVHFIQMWVIPDEAGIRPGYEQLDINGELDRGGWTTLASGMSKHADQRAIGIRQKHAALHVSRIRPGETLPIATAPFVHIFVARGSVELEGAGQLSTGDAGRIARAEGQRVTGGPDGAEVLMWEMTAAVSAG</sequence>